<dbReference type="Pfam" id="PF00178">
    <property type="entry name" value="Ets"/>
    <property type="match status" value="1"/>
</dbReference>
<evidence type="ECO:0000256" key="3">
    <source>
        <dbReference type="RuleBase" id="RU004019"/>
    </source>
</evidence>
<feature type="domain" description="ETS" evidence="5">
    <location>
        <begin position="196"/>
        <end position="278"/>
    </location>
</feature>
<dbReference type="GO" id="GO:0005634">
    <property type="term" value="C:nucleus"/>
    <property type="evidence" value="ECO:0007669"/>
    <property type="project" value="UniProtKB-SubCell"/>
</dbReference>
<accession>A0A8J6L9I9</accession>
<evidence type="ECO:0000313" key="7">
    <source>
        <dbReference type="Proteomes" id="UP000719412"/>
    </source>
</evidence>
<name>A0A8J6L9I9_TENMO</name>
<feature type="compositionally biased region" description="Polar residues" evidence="4">
    <location>
        <begin position="165"/>
        <end position="174"/>
    </location>
</feature>
<dbReference type="PRINTS" id="PR00454">
    <property type="entry name" value="ETSDOMAIN"/>
</dbReference>
<dbReference type="EMBL" id="JABDTM020026330">
    <property type="protein sequence ID" value="KAH0812062.1"/>
    <property type="molecule type" value="Genomic_DNA"/>
</dbReference>
<evidence type="ECO:0000256" key="4">
    <source>
        <dbReference type="SAM" id="MobiDB-lite"/>
    </source>
</evidence>
<evidence type="ECO:0000259" key="5">
    <source>
        <dbReference type="PROSITE" id="PS50061"/>
    </source>
</evidence>
<dbReference type="GO" id="GO:0043565">
    <property type="term" value="F:sequence-specific DNA binding"/>
    <property type="evidence" value="ECO:0007669"/>
    <property type="project" value="InterPro"/>
</dbReference>
<keyword evidence="2 3" id="KW-0238">DNA-binding</keyword>
<comment type="similarity">
    <text evidence="1 3">Belongs to the ETS family.</text>
</comment>
<organism evidence="6 7">
    <name type="scientific">Tenebrio molitor</name>
    <name type="common">Yellow mealworm beetle</name>
    <dbReference type="NCBI Taxonomy" id="7067"/>
    <lineage>
        <taxon>Eukaryota</taxon>
        <taxon>Metazoa</taxon>
        <taxon>Ecdysozoa</taxon>
        <taxon>Arthropoda</taxon>
        <taxon>Hexapoda</taxon>
        <taxon>Insecta</taxon>
        <taxon>Pterygota</taxon>
        <taxon>Neoptera</taxon>
        <taxon>Endopterygota</taxon>
        <taxon>Coleoptera</taxon>
        <taxon>Polyphaga</taxon>
        <taxon>Cucujiformia</taxon>
        <taxon>Tenebrionidae</taxon>
        <taxon>Tenebrio</taxon>
    </lineage>
</organism>
<dbReference type="PROSITE" id="PS00345">
    <property type="entry name" value="ETS_DOMAIN_1"/>
    <property type="match status" value="1"/>
</dbReference>
<dbReference type="SUPFAM" id="SSF46785">
    <property type="entry name" value="Winged helix' DNA-binding domain"/>
    <property type="match status" value="1"/>
</dbReference>
<proteinExistence type="inferred from homology"/>
<dbReference type="InterPro" id="IPR046328">
    <property type="entry name" value="ETS_fam"/>
</dbReference>
<dbReference type="Proteomes" id="UP000719412">
    <property type="component" value="Unassembled WGS sequence"/>
</dbReference>
<dbReference type="InterPro" id="IPR000418">
    <property type="entry name" value="Ets_dom"/>
</dbReference>
<reference evidence="6" key="2">
    <citation type="submission" date="2021-08" db="EMBL/GenBank/DDBJ databases">
        <authorList>
            <person name="Eriksson T."/>
        </authorList>
    </citation>
    <scope>NUCLEOTIDE SEQUENCE</scope>
    <source>
        <strain evidence="6">Stoneville</strain>
        <tissue evidence="6">Whole head</tissue>
    </source>
</reference>
<dbReference type="AlphaFoldDB" id="A0A8J6L9I9"/>
<comment type="caution">
    <text evidence="6">The sequence shown here is derived from an EMBL/GenBank/DDBJ whole genome shotgun (WGS) entry which is preliminary data.</text>
</comment>
<dbReference type="GO" id="GO:0030154">
    <property type="term" value="P:cell differentiation"/>
    <property type="evidence" value="ECO:0007669"/>
    <property type="project" value="TreeGrafter"/>
</dbReference>
<feature type="compositionally biased region" description="Basic residues" evidence="4">
    <location>
        <begin position="175"/>
        <end position="184"/>
    </location>
</feature>
<keyword evidence="7" id="KW-1185">Reference proteome</keyword>
<dbReference type="PANTHER" id="PTHR11849:SF190">
    <property type="entry name" value="ETS-DOMAIN PROTEIN"/>
    <property type="match status" value="1"/>
</dbReference>
<dbReference type="GO" id="GO:0000981">
    <property type="term" value="F:DNA-binding transcription factor activity, RNA polymerase II-specific"/>
    <property type="evidence" value="ECO:0007669"/>
    <property type="project" value="TreeGrafter"/>
</dbReference>
<dbReference type="PANTHER" id="PTHR11849">
    <property type="entry name" value="ETS"/>
    <property type="match status" value="1"/>
</dbReference>
<dbReference type="SMART" id="SM00413">
    <property type="entry name" value="ETS"/>
    <property type="match status" value="1"/>
</dbReference>
<dbReference type="InterPro" id="IPR036390">
    <property type="entry name" value="WH_DNA-bd_sf"/>
</dbReference>
<dbReference type="Gene3D" id="1.10.10.10">
    <property type="entry name" value="Winged helix-like DNA-binding domain superfamily/Winged helix DNA-binding domain"/>
    <property type="match status" value="1"/>
</dbReference>
<keyword evidence="3" id="KW-0539">Nucleus</keyword>
<dbReference type="InterPro" id="IPR036388">
    <property type="entry name" value="WH-like_DNA-bd_sf"/>
</dbReference>
<reference evidence="6" key="1">
    <citation type="journal article" date="2020" name="J Insects Food Feed">
        <title>The yellow mealworm (Tenebrio molitor) genome: a resource for the emerging insects as food and feed industry.</title>
        <authorList>
            <person name="Eriksson T."/>
            <person name="Andere A."/>
            <person name="Kelstrup H."/>
            <person name="Emery V."/>
            <person name="Picard C."/>
        </authorList>
    </citation>
    <scope>NUCLEOTIDE SEQUENCE</scope>
    <source>
        <strain evidence="6">Stoneville</strain>
        <tissue evidence="6">Whole head</tissue>
    </source>
</reference>
<sequence>MEMLNMLDNINLVTFVTIHLKRFYFQFLDLDIVDPWEYKIDEGLIDGIIDDFQYSHSKPMDQWENEEVLEFIVNEVSMKFGNISTDSLARFQCISGYIFRTLTEDNCKILSNSNYIGEMIFNAKEKYIRYHPSECIIEDNNNNFFRETNNENSSAFNNFNKSTNPSETDQSYSRPNKKPGRPRCRPISDKIGKRSEKLWEFLLHLLRDNKTCPQLIKWENFEEGTFKFVQSDKVARLWGNRKKNENMTYEKFSRAMRYYYKSQVLLPVPGKRLVYKFGPQAKGWKDTRPIS</sequence>
<dbReference type="PROSITE" id="PS50061">
    <property type="entry name" value="ETS_DOMAIN_3"/>
    <property type="match status" value="1"/>
</dbReference>
<evidence type="ECO:0000256" key="2">
    <source>
        <dbReference type="ARBA" id="ARBA00023125"/>
    </source>
</evidence>
<comment type="subcellular location">
    <subcellularLocation>
        <location evidence="3">Nucleus</location>
    </subcellularLocation>
</comment>
<gene>
    <name evidence="6" type="ORF">GEV33_010731</name>
</gene>
<feature type="region of interest" description="Disordered" evidence="4">
    <location>
        <begin position="155"/>
        <end position="188"/>
    </location>
</feature>
<protein>
    <recommendedName>
        <fullName evidence="5">ETS domain-containing protein</fullName>
    </recommendedName>
</protein>
<dbReference type="FunFam" id="1.10.10.10:FF:001336">
    <property type="entry name" value="Epithelium specific ets factor 3, ese3, putative"/>
    <property type="match status" value="1"/>
</dbReference>
<evidence type="ECO:0000256" key="1">
    <source>
        <dbReference type="ARBA" id="ARBA00005562"/>
    </source>
</evidence>
<feature type="compositionally biased region" description="Low complexity" evidence="4">
    <location>
        <begin position="155"/>
        <end position="164"/>
    </location>
</feature>
<evidence type="ECO:0000313" key="6">
    <source>
        <dbReference type="EMBL" id="KAH0812062.1"/>
    </source>
</evidence>